<feature type="compositionally biased region" description="Basic and acidic residues" evidence="8">
    <location>
        <begin position="334"/>
        <end position="351"/>
    </location>
</feature>
<dbReference type="Gene3D" id="3.30.420.10">
    <property type="entry name" value="Ribonuclease H-like superfamily/Ribonuclease H"/>
    <property type="match status" value="1"/>
</dbReference>
<dbReference type="Pfam" id="PF00077">
    <property type="entry name" value="RVP"/>
    <property type="match status" value="1"/>
</dbReference>
<evidence type="ECO:0000256" key="6">
    <source>
        <dbReference type="ARBA" id="ARBA00022918"/>
    </source>
</evidence>
<dbReference type="GO" id="GO:0016787">
    <property type="term" value="F:hydrolase activity"/>
    <property type="evidence" value="ECO:0007669"/>
    <property type="project" value="UniProtKB-KW"/>
</dbReference>
<dbReference type="FunFam" id="3.30.70.270:FF:000020">
    <property type="entry name" value="Transposon Tf2-6 polyprotein-like Protein"/>
    <property type="match status" value="1"/>
</dbReference>
<gene>
    <name evidence="10" type="ORF">PHMEG_00024174</name>
</gene>
<keyword evidence="7" id="KW-0511">Multifunctional enzyme</keyword>
<proteinExistence type="predicted"/>
<dbReference type="OrthoDB" id="124034at2759"/>
<dbReference type="InterPro" id="IPR036397">
    <property type="entry name" value="RNaseH_sf"/>
</dbReference>
<dbReference type="InterPro" id="IPR043502">
    <property type="entry name" value="DNA/RNA_pol_sf"/>
</dbReference>
<feature type="region of interest" description="Disordered" evidence="8">
    <location>
        <begin position="388"/>
        <end position="414"/>
    </location>
</feature>
<dbReference type="PANTHER" id="PTHR37984:SF5">
    <property type="entry name" value="PROTEIN NYNRIN-LIKE"/>
    <property type="match status" value="1"/>
</dbReference>
<evidence type="ECO:0000256" key="3">
    <source>
        <dbReference type="ARBA" id="ARBA00022722"/>
    </source>
</evidence>
<dbReference type="InterPro" id="IPR050951">
    <property type="entry name" value="Retrovirus_Pol_polyprotein"/>
</dbReference>
<dbReference type="Pfam" id="PF00078">
    <property type="entry name" value="RVT_1"/>
    <property type="match status" value="1"/>
</dbReference>
<feature type="domain" description="Reverse transcriptase" evidence="9">
    <location>
        <begin position="695"/>
        <end position="872"/>
    </location>
</feature>
<dbReference type="SUPFAM" id="SSF56672">
    <property type="entry name" value="DNA/RNA polymerases"/>
    <property type="match status" value="1"/>
</dbReference>
<evidence type="ECO:0000313" key="10">
    <source>
        <dbReference type="EMBL" id="OWZ04003.1"/>
    </source>
</evidence>
<evidence type="ECO:0000259" key="9">
    <source>
        <dbReference type="PROSITE" id="PS50878"/>
    </source>
</evidence>
<evidence type="ECO:0000256" key="2">
    <source>
        <dbReference type="ARBA" id="ARBA00022695"/>
    </source>
</evidence>
<name>A0A225VF43_9STRA</name>
<dbReference type="PROSITE" id="PS50878">
    <property type="entry name" value="RT_POL"/>
    <property type="match status" value="1"/>
</dbReference>
<dbReference type="InterPro" id="IPR043128">
    <property type="entry name" value="Rev_trsase/Diguanyl_cyclase"/>
</dbReference>
<dbReference type="GO" id="GO:0003964">
    <property type="term" value="F:RNA-directed DNA polymerase activity"/>
    <property type="evidence" value="ECO:0007669"/>
    <property type="project" value="UniProtKB-KW"/>
</dbReference>
<keyword evidence="6" id="KW-0695">RNA-directed DNA polymerase</keyword>
<evidence type="ECO:0000256" key="7">
    <source>
        <dbReference type="ARBA" id="ARBA00023268"/>
    </source>
</evidence>
<keyword evidence="11" id="KW-1185">Reference proteome</keyword>
<dbReference type="SUPFAM" id="SSF53098">
    <property type="entry name" value="Ribonuclease H-like"/>
    <property type="match status" value="1"/>
</dbReference>
<dbReference type="Pfam" id="PF17919">
    <property type="entry name" value="RT_RNaseH_2"/>
    <property type="match status" value="1"/>
</dbReference>
<dbReference type="InterPro" id="IPR021109">
    <property type="entry name" value="Peptidase_aspartic_dom_sf"/>
</dbReference>
<keyword evidence="4" id="KW-0255">Endonuclease</keyword>
<evidence type="ECO:0000256" key="8">
    <source>
        <dbReference type="SAM" id="MobiDB-lite"/>
    </source>
</evidence>
<dbReference type="InterPro" id="IPR000477">
    <property type="entry name" value="RT_dom"/>
</dbReference>
<dbReference type="Proteomes" id="UP000198211">
    <property type="component" value="Unassembled WGS sequence"/>
</dbReference>
<accession>A0A225VF43</accession>
<evidence type="ECO:0000313" key="11">
    <source>
        <dbReference type="Proteomes" id="UP000198211"/>
    </source>
</evidence>
<dbReference type="SUPFAM" id="SSF50630">
    <property type="entry name" value="Acid proteases"/>
    <property type="match status" value="1"/>
</dbReference>
<organism evidence="10 11">
    <name type="scientific">Phytophthora megakarya</name>
    <dbReference type="NCBI Taxonomy" id="4795"/>
    <lineage>
        <taxon>Eukaryota</taxon>
        <taxon>Sar</taxon>
        <taxon>Stramenopiles</taxon>
        <taxon>Oomycota</taxon>
        <taxon>Peronosporomycetes</taxon>
        <taxon>Peronosporales</taxon>
        <taxon>Peronosporaceae</taxon>
        <taxon>Phytophthora</taxon>
    </lineage>
</organism>
<feature type="region of interest" description="Disordered" evidence="8">
    <location>
        <begin position="328"/>
        <end position="375"/>
    </location>
</feature>
<keyword evidence="5" id="KW-0378">Hydrolase</keyword>
<dbReference type="CDD" id="cd00303">
    <property type="entry name" value="retropepsin_like"/>
    <property type="match status" value="1"/>
</dbReference>
<dbReference type="InterPro" id="IPR018061">
    <property type="entry name" value="Retropepsins"/>
</dbReference>
<evidence type="ECO:0000256" key="1">
    <source>
        <dbReference type="ARBA" id="ARBA00022679"/>
    </source>
</evidence>
<feature type="compositionally biased region" description="Low complexity" evidence="8">
    <location>
        <begin position="352"/>
        <end position="367"/>
    </location>
</feature>
<keyword evidence="1" id="KW-0808">Transferase</keyword>
<dbReference type="Gene3D" id="3.30.70.270">
    <property type="match status" value="2"/>
</dbReference>
<dbReference type="GO" id="GO:0004519">
    <property type="term" value="F:endonuclease activity"/>
    <property type="evidence" value="ECO:0007669"/>
    <property type="project" value="UniProtKB-KW"/>
</dbReference>
<dbReference type="GO" id="GO:0003676">
    <property type="term" value="F:nucleic acid binding"/>
    <property type="evidence" value="ECO:0007669"/>
    <property type="project" value="InterPro"/>
</dbReference>
<dbReference type="FunFam" id="3.30.70.270:FF:000003">
    <property type="entry name" value="Transposon Ty3-G Gag-Pol polyprotein"/>
    <property type="match status" value="1"/>
</dbReference>
<dbReference type="CDD" id="cd01647">
    <property type="entry name" value="RT_LTR"/>
    <property type="match status" value="1"/>
</dbReference>
<reference evidence="11" key="1">
    <citation type="submission" date="2017-03" db="EMBL/GenBank/DDBJ databases">
        <title>Phytopthora megakarya and P. palmivora, two closely related causual agents of cacao black pod achieved similar genome size and gene model numbers by different mechanisms.</title>
        <authorList>
            <person name="Ali S."/>
            <person name="Shao J."/>
            <person name="Larry D.J."/>
            <person name="Kronmiller B."/>
            <person name="Shen D."/>
            <person name="Strem M.D."/>
            <person name="Melnick R.L."/>
            <person name="Guiltinan M.J."/>
            <person name="Tyler B.M."/>
            <person name="Meinhardt L.W."/>
            <person name="Bailey B.A."/>
        </authorList>
    </citation>
    <scope>NUCLEOTIDE SEQUENCE [LARGE SCALE GENOMIC DNA]</scope>
    <source>
        <strain evidence="11">zdho120</strain>
    </source>
</reference>
<evidence type="ECO:0000256" key="5">
    <source>
        <dbReference type="ARBA" id="ARBA00022801"/>
    </source>
</evidence>
<dbReference type="InterPro" id="IPR041577">
    <property type="entry name" value="RT_RNaseH_2"/>
</dbReference>
<protein>
    <submittedName>
        <fullName evidence="10">Pol Polyprotein</fullName>
    </submittedName>
</protein>
<dbReference type="Gene3D" id="3.10.10.10">
    <property type="entry name" value="HIV Type 1 Reverse Transcriptase, subunit A, domain 1"/>
    <property type="match status" value="1"/>
</dbReference>
<dbReference type="AlphaFoldDB" id="A0A225VF43"/>
<sequence length="1010" mass="115408">MDRYWFARYPRPARCIHDGGNEFKMEFAELLDSYGVESVVTATRNPQANAVIKSIVTVEDWANFLNNTMFAMRASNHSMLKASPAQLAFGRDMLVDIAHKPNWAAEHKRKVDQVRAHNQREGRAEWSYRPGDYVLLRRDAGGQGKMHFGVVAVQGHGTLTLDKGRYLEKVHIRRVPVFRQGTWKEWLQWLLRLQEYSAFMRYTHEHDDQLAFVEDIQLLLFDEDLHFFNDFVREEVQLRPDVAVAGLRHLTARGTRCSEFCMLLRMIPFLEHGENEPVVEADAVRMYRFGMPIDWQVEINRIARIWDLASIETQFELIERNEHDEAILRGNRSRRSDPKKQRGNERNEKPARQQQQHPQAAPRNQGNGNRGGSSGSRYCSFCKKDNHNDDHCFRNPKSPAYRPRNGGSQRGDGPNAMAAMQEQLADMAAMVTSMKKRQDEEYAAMRFYEDRDVNTMAAMSEKTNDPRMEVQISVGTVKVTALLDTGCTRSAIDRKTTETIKPDIVLRREMAKFRKADGSLGRTTHCATTTFKLLDFSHSRKCSHEFRVAETLLYPIILGRDFMQQQKMVLDFDRGRIEWDNIEISMDGTKRNTNVETAVLQADTECRAEINVATPSKVPLEMMFANSNLTPATKAKAMELVVQFEDLFIGELGTMKKEPYVLPLLPNVKPFATRPFPIPRAYYDATRRELQRLVDLGVLVRDATSPWASPAFVIPKKDGSVRLVCDFRGLNKFLQRNYYPTRDVKSMVRSLDKPKYKSVFDVPLSYYTRVLARRSRPVTAITTPLGKFVFLRLPMGVSTAPDEFQAAMDEELGDLEYVHVYLDDILVTSNSFEEHLTHLAEVFGRLRDFGLTLHRTKSKICATVIEYLGYQLSENGISALPNKITAINAIAPPRNRREVRRFVGMINFYSDMLPHRAQLLAPLTRLTSPAQPFRWSAVEQSAFEAVKEALSQCVLLAFPASGRPFHVYTDASKYQLGAVITQDGQPLAFWSKKCNNAQTSYPANRAASAH</sequence>
<dbReference type="EMBL" id="NBNE01005203">
    <property type="protein sequence ID" value="OWZ04003.1"/>
    <property type="molecule type" value="Genomic_DNA"/>
</dbReference>
<keyword evidence="3" id="KW-0540">Nuclease</keyword>
<dbReference type="PANTHER" id="PTHR37984">
    <property type="entry name" value="PROTEIN CBG26694"/>
    <property type="match status" value="1"/>
</dbReference>
<keyword evidence="2" id="KW-0548">Nucleotidyltransferase</keyword>
<comment type="caution">
    <text evidence="10">The sequence shown here is derived from an EMBL/GenBank/DDBJ whole genome shotgun (WGS) entry which is preliminary data.</text>
</comment>
<dbReference type="Gene3D" id="2.40.70.10">
    <property type="entry name" value="Acid Proteases"/>
    <property type="match status" value="1"/>
</dbReference>
<dbReference type="InterPro" id="IPR012337">
    <property type="entry name" value="RNaseH-like_sf"/>
</dbReference>
<evidence type="ECO:0000256" key="4">
    <source>
        <dbReference type="ARBA" id="ARBA00022759"/>
    </source>
</evidence>